<dbReference type="Proteomes" id="UP000024404">
    <property type="component" value="Unassembled WGS sequence"/>
</dbReference>
<organism evidence="1 2">
    <name type="scientific">Onchocerca volvulus</name>
    <dbReference type="NCBI Taxonomy" id="6282"/>
    <lineage>
        <taxon>Eukaryota</taxon>
        <taxon>Metazoa</taxon>
        <taxon>Ecdysozoa</taxon>
        <taxon>Nematoda</taxon>
        <taxon>Chromadorea</taxon>
        <taxon>Rhabditida</taxon>
        <taxon>Spirurina</taxon>
        <taxon>Spiruromorpha</taxon>
        <taxon>Filarioidea</taxon>
        <taxon>Onchocercidae</taxon>
        <taxon>Onchocerca</taxon>
    </lineage>
</organism>
<accession>A0A8R1XR87</accession>
<proteinExistence type="predicted"/>
<dbReference type="AlphaFoldDB" id="A0A8R1XR87"/>
<sequence>MESDEIITPTVKYKGISVKQIAVSDNIITQGEKKSNQLKDVTNIYNKGHMKQQQHEQFDCNNNYKSIIRQRSQQNFYNRTAHDSSLSAYSSINTINRIYPATALAGEISDVEDDEGQLITRGTPGTTTNKLKDDDNIKLPTNSSFLAEETISSINEQLTKSNQLEARIVRYPNGRPLAINIIHKVYVVELEGAYAWVRLYNGNRPPCFDASHVTLKAMKALDWDELLPGTPCVVLARFNPLDIVNDGIARELTQFESYARAVIEECHQMTKTVTVRLVDFGFRLTQLSAEAIKPLTIAFDGPPLALRLKIDSLSKQQKESLCRYVVLGVRLTISRDKQKFLCWSKTWKAIDIKVQNWNQRESDCSSSIISSEMHNSNNQHYASSSSGLVKRAFVSSWLNKKHKKAGGPGIEAALREIGQRHSG</sequence>
<protein>
    <recommendedName>
        <fullName evidence="3">Tudor domain-containing protein</fullName>
    </recommendedName>
</protein>
<dbReference type="EMBL" id="CMVM020000339">
    <property type="status" value="NOT_ANNOTATED_CDS"/>
    <property type="molecule type" value="Genomic_DNA"/>
</dbReference>
<reference evidence="1" key="2">
    <citation type="submission" date="2022-06" db="UniProtKB">
        <authorList>
            <consortium name="EnsemblMetazoa"/>
        </authorList>
    </citation>
    <scope>IDENTIFICATION</scope>
</reference>
<reference evidence="2" key="1">
    <citation type="submission" date="2013-10" db="EMBL/GenBank/DDBJ databases">
        <title>Genome sequencing of Onchocerca volvulus.</title>
        <authorList>
            <person name="Cotton J."/>
            <person name="Tsai J."/>
            <person name="Stanley E."/>
            <person name="Tracey A."/>
            <person name="Holroyd N."/>
            <person name="Lustigman S."/>
            <person name="Berriman M."/>
        </authorList>
    </citation>
    <scope>NUCLEOTIDE SEQUENCE</scope>
</reference>
<evidence type="ECO:0008006" key="3">
    <source>
        <dbReference type="Google" id="ProtNLM"/>
    </source>
</evidence>
<keyword evidence="2" id="KW-1185">Reference proteome</keyword>
<dbReference type="OMA" id="TEFESYA"/>
<evidence type="ECO:0000313" key="2">
    <source>
        <dbReference type="Proteomes" id="UP000024404"/>
    </source>
</evidence>
<evidence type="ECO:0000313" key="1">
    <source>
        <dbReference type="EnsemblMetazoa" id="OVOC10448.1"/>
    </source>
</evidence>
<name>A0A8R1XR87_ONCVO</name>
<dbReference type="EnsemblMetazoa" id="OVOC10448.1">
    <property type="protein sequence ID" value="OVOC10448.1"/>
    <property type="gene ID" value="WBGene00247257"/>
</dbReference>